<evidence type="ECO:0000256" key="6">
    <source>
        <dbReference type="ARBA" id="ARBA00022801"/>
    </source>
</evidence>
<dbReference type="InterPro" id="IPR028889">
    <property type="entry name" value="USP"/>
</dbReference>
<dbReference type="EMBL" id="JALLPJ020000230">
    <property type="protein sequence ID" value="KAL3798109.1"/>
    <property type="molecule type" value="Genomic_DNA"/>
</dbReference>
<organism evidence="12 13">
    <name type="scientific">Cyclotella atomus</name>
    <dbReference type="NCBI Taxonomy" id="382360"/>
    <lineage>
        <taxon>Eukaryota</taxon>
        <taxon>Sar</taxon>
        <taxon>Stramenopiles</taxon>
        <taxon>Ochrophyta</taxon>
        <taxon>Bacillariophyta</taxon>
        <taxon>Coscinodiscophyceae</taxon>
        <taxon>Thalassiosirophycidae</taxon>
        <taxon>Stephanodiscales</taxon>
        <taxon>Stephanodiscaceae</taxon>
        <taxon>Cyclotella</taxon>
    </lineage>
</organism>
<name>A0ABD3QDH8_9STRA</name>
<dbReference type="InterPro" id="IPR018200">
    <property type="entry name" value="USP_CS"/>
</dbReference>
<evidence type="ECO:0000256" key="3">
    <source>
        <dbReference type="ARBA" id="ARBA00012759"/>
    </source>
</evidence>
<dbReference type="Proteomes" id="UP001530400">
    <property type="component" value="Unassembled WGS sequence"/>
</dbReference>
<feature type="domain" description="USP" evidence="11">
    <location>
        <begin position="6"/>
        <end position="389"/>
    </location>
</feature>
<evidence type="ECO:0000256" key="4">
    <source>
        <dbReference type="ARBA" id="ARBA00022670"/>
    </source>
</evidence>
<dbReference type="AlphaFoldDB" id="A0ABD3QDH8"/>
<dbReference type="InterPro" id="IPR001394">
    <property type="entry name" value="Peptidase_C19_UCH"/>
</dbReference>
<evidence type="ECO:0000256" key="5">
    <source>
        <dbReference type="ARBA" id="ARBA00022786"/>
    </source>
</evidence>
<dbReference type="PROSITE" id="PS00973">
    <property type="entry name" value="USP_2"/>
    <property type="match status" value="1"/>
</dbReference>
<dbReference type="Pfam" id="PF00443">
    <property type="entry name" value="UCH"/>
    <property type="match status" value="1"/>
</dbReference>
<evidence type="ECO:0000256" key="9">
    <source>
        <dbReference type="ARBA" id="ARBA00023163"/>
    </source>
</evidence>
<evidence type="ECO:0000256" key="8">
    <source>
        <dbReference type="ARBA" id="ARBA00023015"/>
    </source>
</evidence>
<dbReference type="PANTHER" id="PTHR21646:SF33">
    <property type="entry name" value="UBIQUITIN CARBOXYL-TERMINAL HYDROLASE 22"/>
    <property type="match status" value="1"/>
</dbReference>
<evidence type="ECO:0000259" key="11">
    <source>
        <dbReference type="PROSITE" id="PS50235"/>
    </source>
</evidence>
<comment type="caution">
    <text evidence="12">The sequence shown here is derived from an EMBL/GenBank/DDBJ whole genome shotgun (WGS) entry which is preliminary data.</text>
</comment>
<evidence type="ECO:0000313" key="13">
    <source>
        <dbReference type="Proteomes" id="UP001530400"/>
    </source>
</evidence>
<proteinExistence type="predicted"/>
<evidence type="ECO:0000256" key="1">
    <source>
        <dbReference type="ARBA" id="ARBA00000707"/>
    </source>
</evidence>
<dbReference type="SUPFAM" id="SSF54001">
    <property type="entry name" value="Cysteine proteinases"/>
    <property type="match status" value="1"/>
</dbReference>
<keyword evidence="7" id="KW-0788">Thiol protease</keyword>
<keyword evidence="10" id="KW-0539">Nucleus</keyword>
<sequence>MIPTPVGIYNMGNTCFISAVLHCLLNCRQLEKLFLSDLVHPYQSCEALCTNRRCLACQFDKVFLEYFGSSNGIDAIAALEEYELAASSLPYSCFQHQKDQVHTKKRDQNSCGHPIILSAFLSETWKQVGMKQLAGQHQHDAQEYFSSFINALHTSDVAYLNKVKQLKDMACRTQIRQATFDEKKEEDPVGASKVKDVFTGSLRSVLVCQQCNNKRTQVESFINLSLPIPREENQGQFTIESCLEHFTKSDLLSDVLYCPSCKKTTSSTQQHVFVALPEVLCLHLKRFDSAANKKVTDVVSFPARGLDMGKYLVHWRQTTSPTTSIDDKTPMVPYDLFATINHSGTLDKGHYIANVLKGDHWYSINDEFVDNANEVLPNGDAYMLFYSRRI</sequence>
<dbReference type="GO" id="GO:0005634">
    <property type="term" value="C:nucleus"/>
    <property type="evidence" value="ECO:0007669"/>
    <property type="project" value="UniProtKB-SubCell"/>
</dbReference>
<comment type="catalytic activity">
    <reaction evidence="1">
        <text>Thiol-dependent hydrolysis of ester, thioester, amide, peptide and isopeptide bonds formed by the C-terminal Gly of ubiquitin (a 76-residue protein attached to proteins as an intracellular targeting signal).</text>
        <dbReference type="EC" id="3.4.19.12"/>
    </reaction>
</comment>
<dbReference type="GO" id="GO:0006508">
    <property type="term" value="P:proteolysis"/>
    <property type="evidence" value="ECO:0007669"/>
    <property type="project" value="UniProtKB-KW"/>
</dbReference>
<dbReference type="InterPro" id="IPR050185">
    <property type="entry name" value="Ub_carboxyl-term_hydrolase"/>
</dbReference>
<comment type="subcellular location">
    <subcellularLocation>
        <location evidence="2">Nucleus</location>
    </subcellularLocation>
</comment>
<evidence type="ECO:0000313" key="12">
    <source>
        <dbReference type="EMBL" id="KAL3798109.1"/>
    </source>
</evidence>
<evidence type="ECO:0000256" key="7">
    <source>
        <dbReference type="ARBA" id="ARBA00022807"/>
    </source>
</evidence>
<dbReference type="PANTHER" id="PTHR21646">
    <property type="entry name" value="UBIQUITIN CARBOXYL-TERMINAL HYDROLASE"/>
    <property type="match status" value="1"/>
</dbReference>
<keyword evidence="8" id="KW-0805">Transcription regulation</keyword>
<dbReference type="Gene3D" id="3.90.70.10">
    <property type="entry name" value="Cysteine proteinases"/>
    <property type="match status" value="1"/>
</dbReference>
<reference evidence="12 13" key="1">
    <citation type="submission" date="2024-10" db="EMBL/GenBank/DDBJ databases">
        <title>Updated reference genomes for cyclostephanoid diatoms.</title>
        <authorList>
            <person name="Roberts W.R."/>
            <person name="Alverson A.J."/>
        </authorList>
    </citation>
    <scope>NUCLEOTIDE SEQUENCE [LARGE SCALE GENOMIC DNA]</scope>
    <source>
        <strain evidence="12 13">AJA010-31</strain>
    </source>
</reference>
<keyword evidence="9" id="KW-0804">Transcription</keyword>
<dbReference type="EC" id="3.4.19.12" evidence="3"/>
<dbReference type="InterPro" id="IPR038765">
    <property type="entry name" value="Papain-like_cys_pep_sf"/>
</dbReference>
<keyword evidence="6" id="KW-0378">Hydrolase</keyword>
<dbReference type="GO" id="GO:0004843">
    <property type="term" value="F:cysteine-type deubiquitinase activity"/>
    <property type="evidence" value="ECO:0007669"/>
    <property type="project" value="UniProtKB-EC"/>
</dbReference>
<keyword evidence="13" id="KW-1185">Reference proteome</keyword>
<keyword evidence="4" id="KW-0645">Protease</keyword>
<evidence type="ECO:0000256" key="10">
    <source>
        <dbReference type="ARBA" id="ARBA00023242"/>
    </source>
</evidence>
<keyword evidence="5" id="KW-0833">Ubl conjugation pathway</keyword>
<gene>
    <name evidence="12" type="ORF">ACHAWO_010853</name>
</gene>
<accession>A0ABD3QDH8</accession>
<dbReference type="PROSITE" id="PS50235">
    <property type="entry name" value="USP_3"/>
    <property type="match status" value="1"/>
</dbReference>
<evidence type="ECO:0000256" key="2">
    <source>
        <dbReference type="ARBA" id="ARBA00004123"/>
    </source>
</evidence>
<protein>
    <recommendedName>
        <fullName evidence="3">ubiquitinyl hydrolase 1</fullName>
        <ecNumber evidence="3">3.4.19.12</ecNumber>
    </recommendedName>
</protein>